<dbReference type="GO" id="GO:0005829">
    <property type="term" value="C:cytosol"/>
    <property type="evidence" value="ECO:0007669"/>
    <property type="project" value="TreeGrafter"/>
</dbReference>
<sequence>MTTGCLLFDLDGTLVDSARDLADSVNRLRQELDLAPLPPATALSYVGDGATRLVQRALDAAYRPEHLQRYLAIYRAHLLDHSRPYPGIIRLLEQLADRPLAVVTNKPLGLALCLLDGLKLLPHFALVIGGDSLAEKKPSPLPLHSALARLQGRAAASWMIGDHCTDLGAAAAAGVPALFCRYGFGERRGQPCAGELDAPLDLLAYLD</sequence>
<evidence type="ECO:0000313" key="5">
    <source>
        <dbReference type="EMBL" id="SDE03595.1"/>
    </source>
</evidence>
<dbReference type="SFLD" id="SFLDS00003">
    <property type="entry name" value="Haloacid_Dehalogenase"/>
    <property type="match status" value="1"/>
</dbReference>
<dbReference type="InterPro" id="IPR041492">
    <property type="entry name" value="HAD_2"/>
</dbReference>
<dbReference type="GO" id="GO:0006281">
    <property type="term" value="P:DNA repair"/>
    <property type="evidence" value="ECO:0007669"/>
    <property type="project" value="TreeGrafter"/>
</dbReference>
<keyword evidence="6" id="KW-1185">Reference proteome</keyword>
<dbReference type="STRING" id="57664.SAMN05661003_10340"/>
<evidence type="ECO:0000256" key="1">
    <source>
        <dbReference type="ARBA" id="ARBA00000830"/>
    </source>
</evidence>
<dbReference type="PANTHER" id="PTHR43434">
    <property type="entry name" value="PHOSPHOGLYCOLATE PHOSPHATASE"/>
    <property type="match status" value="1"/>
</dbReference>
<proteinExistence type="inferred from homology"/>
<gene>
    <name evidence="5" type="ORF">SAMN05661003_10340</name>
</gene>
<protein>
    <recommendedName>
        <fullName evidence="4">phosphoglycolate phosphatase</fullName>
        <ecNumber evidence="4">3.1.3.18</ecNumber>
    </recommendedName>
</protein>
<name>A0A1G6ZP11_9BACT</name>
<dbReference type="RefSeq" id="WP_092076561.1">
    <property type="nucleotide sequence ID" value="NZ_CALFZY010000011.1"/>
</dbReference>
<dbReference type="InterPro" id="IPR023198">
    <property type="entry name" value="PGP-like_dom2"/>
</dbReference>
<comment type="similarity">
    <text evidence="3">Belongs to the HAD-like hydrolase superfamily. CbbY/CbbZ/Gph/YieH family.</text>
</comment>
<accession>A0A1G6ZP11</accession>
<organism evidence="5 6">
    <name type="scientific">Desulfuromonas thiophila</name>
    <dbReference type="NCBI Taxonomy" id="57664"/>
    <lineage>
        <taxon>Bacteria</taxon>
        <taxon>Pseudomonadati</taxon>
        <taxon>Thermodesulfobacteriota</taxon>
        <taxon>Desulfuromonadia</taxon>
        <taxon>Desulfuromonadales</taxon>
        <taxon>Desulfuromonadaceae</taxon>
        <taxon>Desulfuromonas</taxon>
    </lineage>
</organism>
<dbReference type="InterPro" id="IPR023214">
    <property type="entry name" value="HAD_sf"/>
</dbReference>
<dbReference type="AlphaFoldDB" id="A0A1G6ZP11"/>
<dbReference type="NCBIfam" id="TIGR01549">
    <property type="entry name" value="HAD-SF-IA-v1"/>
    <property type="match status" value="1"/>
</dbReference>
<dbReference type="OrthoDB" id="9792518at2"/>
<dbReference type="InterPro" id="IPR050155">
    <property type="entry name" value="HAD-like_hydrolase_sf"/>
</dbReference>
<dbReference type="Gene3D" id="3.40.50.1000">
    <property type="entry name" value="HAD superfamily/HAD-like"/>
    <property type="match status" value="1"/>
</dbReference>
<dbReference type="Pfam" id="PF13419">
    <property type="entry name" value="HAD_2"/>
    <property type="match status" value="1"/>
</dbReference>
<evidence type="ECO:0000256" key="2">
    <source>
        <dbReference type="ARBA" id="ARBA00004818"/>
    </source>
</evidence>
<dbReference type="InterPro" id="IPR006439">
    <property type="entry name" value="HAD-SF_hydro_IA"/>
</dbReference>
<reference evidence="6" key="1">
    <citation type="submission" date="2016-10" db="EMBL/GenBank/DDBJ databases">
        <authorList>
            <person name="Varghese N."/>
            <person name="Submissions S."/>
        </authorList>
    </citation>
    <scope>NUCLEOTIDE SEQUENCE [LARGE SCALE GENOMIC DNA]</scope>
    <source>
        <strain evidence="6">DSM 8987</strain>
    </source>
</reference>
<dbReference type="SFLD" id="SFLDG01129">
    <property type="entry name" value="C1.5:_HAD__Beta-PGM__Phosphata"/>
    <property type="match status" value="1"/>
</dbReference>
<comment type="pathway">
    <text evidence="2">Organic acid metabolism; glycolate biosynthesis; glycolate from 2-phosphoglycolate: step 1/1.</text>
</comment>
<comment type="catalytic activity">
    <reaction evidence="1">
        <text>2-phosphoglycolate + H2O = glycolate + phosphate</text>
        <dbReference type="Rhea" id="RHEA:14369"/>
        <dbReference type="ChEBI" id="CHEBI:15377"/>
        <dbReference type="ChEBI" id="CHEBI:29805"/>
        <dbReference type="ChEBI" id="CHEBI:43474"/>
        <dbReference type="ChEBI" id="CHEBI:58033"/>
        <dbReference type="EC" id="3.1.3.18"/>
    </reaction>
</comment>
<dbReference type="Gene3D" id="1.10.150.240">
    <property type="entry name" value="Putative phosphatase, domain 2"/>
    <property type="match status" value="1"/>
</dbReference>
<dbReference type="GO" id="GO:0008967">
    <property type="term" value="F:phosphoglycolate phosphatase activity"/>
    <property type="evidence" value="ECO:0007669"/>
    <property type="project" value="UniProtKB-EC"/>
</dbReference>
<dbReference type="EC" id="3.1.3.18" evidence="4"/>
<dbReference type="Proteomes" id="UP000243205">
    <property type="component" value="Unassembled WGS sequence"/>
</dbReference>
<dbReference type="SUPFAM" id="SSF56784">
    <property type="entry name" value="HAD-like"/>
    <property type="match status" value="1"/>
</dbReference>
<dbReference type="PANTHER" id="PTHR43434:SF1">
    <property type="entry name" value="PHOSPHOGLYCOLATE PHOSPHATASE"/>
    <property type="match status" value="1"/>
</dbReference>
<evidence type="ECO:0000256" key="3">
    <source>
        <dbReference type="ARBA" id="ARBA00006171"/>
    </source>
</evidence>
<evidence type="ECO:0000256" key="4">
    <source>
        <dbReference type="ARBA" id="ARBA00013078"/>
    </source>
</evidence>
<dbReference type="EMBL" id="FNAQ01000003">
    <property type="protein sequence ID" value="SDE03595.1"/>
    <property type="molecule type" value="Genomic_DNA"/>
</dbReference>
<evidence type="ECO:0000313" key="6">
    <source>
        <dbReference type="Proteomes" id="UP000243205"/>
    </source>
</evidence>
<dbReference type="InterPro" id="IPR036412">
    <property type="entry name" value="HAD-like_sf"/>
</dbReference>